<keyword evidence="2" id="KW-1185">Reference proteome</keyword>
<dbReference type="STRING" id="7574.A0A2R2MKK7"/>
<accession>A0A2R2MKK7</accession>
<evidence type="ECO:0000313" key="3">
    <source>
        <dbReference type="RefSeq" id="XP_023930601.1"/>
    </source>
</evidence>
<evidence type="ECO:0000313" key="2">
    <source>
        <dbReference type="Proteomes" id="UP000085678"/>
    </source>
</evidence>
<dbReference type="GeneID" id="112041498"/>
<dbReference type="Proteomes" id="UP000085678">
    <property type="component" value="Unplaced"/>
</dbReference>
<protein>
    <submittedName>
        <fullName evidence="3">Protein prune homolog 2-like isoform X1</fullName>
    </submittedName>
    <submittedName>
        <fullName evidence="4">Protein prune homolog 2-like isoform X2</fullName>
    </submittedName>
</protein>
<gene>
    <name evidence="3 4" type="primary">LOC112041498</name>
</gene>
<evidence type="ECO:0000313" key="4">
    <source>
        <dbReference type="RefSeq" id="XP_023930602.1"/>
    </source>
</evidence>
<dbReference type="GO" id="GO:0005096">
    <property type="term" value="F:GTPase activator activity"/>
    <property type="evidence" value="ECO:0007669"/>
    <property type="project" value="TreeGrafter"/>
</dbReference>
<dbReference type="KEGG" id="lak:112041498"/>
<dbReference type="InterPro" id="IPR001251">
    <property type="entry name" value="CRAL-TRIO_dom"/>
</dbReference>
<dbReference type="PANTHER" id="PTHR45808:SF2">
    <property type="entry name" value="RHO GTPASE-ACTIVATING PROTEIN 68F"/>
    <property type="match status" value="1"/>
</dbReference>
<dbReference type="InterPro" id="IPR036865">
    <property type="entry name" value="CRAL-TRIO_dom_sf"/>
</dbReference>
<feature type="domain" description="CRAL-TRIO" evidence="1">
    <location>
        <begin position="1"/>
        <end position="118"/>
    </location>
</feature>
<dbReference type="RefSeq" id="XP_023930601.1">
    <property type="nucleotide sequence ID" value="XM_024074833.1"/>
</dbReference>
<evidence type="ECO:0000259" key="1">
    <source>
        <dbReference type="PROSITE" id="PS50191"/>
    </source>
</evidence>
<sequence>MDNLFLYVVSTLELLVAEDYMIVYFHGATPKNRMPSLGWLKRCYQMIDRRLRKNLKKLLLVHPTLWLRTVVFLTKPFISSKFYAKLQYIHTISDLSKHIPMEYVHIPEQIVKYDQRYHPRSQTCQQPVSTGLTRY</sequence>
<proteinExistence type="predicted"/>
<name>A0A2R2MKK7_LINAN</name>
<dbReference type="AlphaFoldDB" id="A0A2R2MKK7"/>
<dbReference type="PROSITE" id="PS50191">
    <property type="entry name" value="CRAL_TRIO"/>
    <property type="match status" value="1"/>
</dbReference>
<dbReference type="Gene3D" id="3.40.525.10">
    <property type="entry name" value="CRAL-TRIO lipid binding domain"/>
    <property type="match status" value="1"/>
</dbReference>
<dbReference type="GO" id="GO:0005737">
    <property type="term" value="C:cytoplasm"/>
    <property type="evidence" value="ECO:0007669"/>
    <property type="project" value="TreeGrafter"/>
</dbReference>
<dbReference type="GO" id="GO:0007264">
    <property type="term" value="P:small GTPase-mediated signal transduction"/>
    <property type="evidence" value="ECO:0007669"/>
    <property type="project" value="TreeGrafter"/>
</dbReference>
<dbReference type="PANTHER" id="PTHR45808">
    <property type="entry name" value="RHO GTPASE-ACTIVATING PROTEIN 68F"/>
    <property type="match status" value="1"/>
</dbReference>
<dbReference type="RefSeq" id="XP_023930602.1">
    <property type="nucleotide sequence ID" value="XM_024074834.1"/>
</dbReference>
<organism evidence="2 4">
    <name type="scientific">Lingula anatina</name>
    <name type="common">Brachiopod</name>
    <name type="synonym">Lingula unguis</name>
    <dbReference type="NCBI Taxonomy" id="7574"/>
    <lineage>
        <taxon>Eukaryota</taxon>
        <taxon>Metazoa</taxon>
        <taxon>Spiralia</taxon>
        <taxon>Lophotrochozoa</taxon>
        <taxon>Brachiopoda</taxon>
        <taxon>Linguliformea</taxon>
        <taxon>Lingulata</taxon>
        <taxon>Lingulida</taxon>
        <taxon>Linguloidea</taxon>
        <taxon>Lingulidae</taxon>
        <taxon>Lingula</taxon>
    </lineage>
</organism>
<dbReference type="CDD" id="cd00170">
    <property type="entry name" value="SEC14"/>
    <property type="match status" value="1"/>
</dbReference>
<dbReference type="OrthoDB" id="19923at2759"/>
<reference evidence="3 4" key="1">
    <citation type="submission" date="2025-04" db="UniProtKB">
        <authorList>
            <consortium name="RefSeq"/>
        </authorList>
    </citation>
    <scope>IDENTIFICATION</scope>
    <source>
        <tissue evidence="3 4">Gonads</tissue>
    </source>
</reference>
<dbReference type="SUPFAM" id="SSF52087">
    <property type="entry name" value="CRAL/TRIO domain"/>
    <property type="match status" value="1"/>
</dbReference>
<dbReference type="Pfam" id="PF13716">
    <property type="entry name" value="CRAL_TRIO_2"/>
    <property type="match status" value="1"/>
</dbReference>